<keyword evidence="5" id="KW-0407">Ion channel</keyword>
<feature type="domain" description="NADP-dependent oxidoreductase" evidence="4">
    <location>
        <begin position="28"/>
        <end position="333"/>
    </location>
</feature>
<evidence type="ECO:0000256" key="2">
    <source>
        <dbReference type="ARBA" id="ARBA00022857"/>
    </source>
</evidence>
<dbReference type="AlphaFoldDB" id="A0A316YN69"/>
<name>A0A316YN69_9BASI</name>
<sequence>MSAPSFDPKNMQFRRLGPSGLRVSLFSLGGWLTYGGHVDDAATKEILQTAFENGINTFDTAEVYAQGKCEVSMGNAIKELGWKREEVVLITKIFFGTGSKDPNGRGLSRKHIIEGTKASLKRAQLDHWDVVMAHRADASTPMVEIVKGFNHLIEQGLCHYWGTSEWTAQQIEEAWGVADKLGLDGPLADQSQYSALHRERVEREYSHLYRNRGMGLTIWSPLAGGVLTGKYNDGIPQGSRFDVLKDNFSDTLKSLQSDEGKAKLEKVRSLTKVADKLGCSTATLSLAWAAKNENVSTVILGASKKEQVLENLKALDIVEKITPEVNDEIEKILDNKPTPIPHYNRL</sequence>
<accession>A0A316YN69</accession>
<dbReference type="OrthoDB" id="1720422at2759"/>
<dbReference type="SUPFAM" id="SSF51430">
    <property type="entry name" value="NAD(P)-linked oxidoreductase"/>
    <property type="match status" value="1"/>
</dbReference>
<dbReference type="InterPro" id="IPR036812">
    <property type="entry name" value="NAD(P)_OxRdtase_dom_sf"/>
</dbReference>
<evidence type="ECO:0000256" key="1">
    <source>
        <dbReference type="ARBA" id="ARBA00006515"/>
    </source>
</evidence>
<dbReference type="RefSeq" id="XP_025377907.1">
    <property type="nucleotide sequence ID" value="XM_025519644.1"/>
</dbReference>
<keyword evidence="3" id="KW-0560">Oxidoreductase</keyword>
<keyword evidence="5" id="KW-0406">Ion transport</keyword>
<dbReference type="PANTHER" id="PTHR43150:SF2">
    <property type="entry name" value="HYPERKINETIC, ISOFORM M"/>
    <property type="match status" value="1"/>
</dbReference>
<organism evidence="5 6">
    <name type="scientific">Acaromyces ingoldii</name>
    <dbReference type="NCBI Taxonomy" id="215250"/>
    <lineage>
        <taxon>Eukaryota</taxon>
        <taxon>Fungi</taxon>
        <taxon>Dikarya</taxon>
        <taxon>Basidiomycota</taxon>
        <taxon>Ustilaginomycotina</taxon>
        <taxon>Exobasidiomycetes</taxon>
        <taxon>Exobasidiales</taxon>
        <taxon>Cryptobasidiaceae</taxon>
        <taxon>Acaromyces</taxon>
    </lineage>
</organism>
<dbReference type="Gene3D" id="3.20.20.100">
    <property type="entry name" value="NADP-dependent oxidoreductase domain"/>
    <property type="match status" value="1"/>
</dbReference>
<gene>
    <name evidence="5" type="ORF">FA10DRAFT_252300</name>
</gene>
<comment type="similarity">
    <text evidence="1">Belongs to the shaker potassium channel beta subunit family.</text>
</comment>
<evidence type="ECO:0000313" key="6">
    <source>
        <dbReference type="Proteomes" id="UP000245768"/>
    </source>
</evidence>
<dbReference type="EMBL" id="KZ819636">
    <property type="protein sequence ID" value="PWN90709.1"/>
    <property type="molecule type" value="Genomic_DNA"/>
</dbReference>
<dbReference type="InParanoid" id="A0A316YN69"/>
<dbReference type="PANTHER" id="PTHR43150">
    <property type="entry name" value="HYPERKINETIC, ISOFORM M"/>
    <property type="match status" value="1"/>
</dbReference>
<dbReference type="FunCoup" id="A0A316YN69">
    <property type="interactions" value="8"/>
</dbReference>
<evidence type="ECO:0000259" key="4">
    <source>
        <dbReference type="Pfam" id="PF00248"/>
    </source>
</evidence>
<protein>
    <submittedName>
        <fullName evidence="5">Putative potassium channel beta subunit protein</fullName>
    </submittedName>
</protein>
<reference evidence="5 6" key="1">
    <citation type="journal article" date="2018" name="Mol. Biol. Evol.">
        <title>Broad Genomic Sampling Reveals a Smut Pathogenic Ancestry of the Fungal Clade Ustilaginomycotina.</title>
        <authorList>
            <person name="Kijpornyongpan T."/>
            <person name="Mondo S.J."/>
            <person name="Barry K."/>
            <person name="Sandor L."/>
            <person name="Lee J."/>
            <person name="Lipzen A."/>
            <person name="Pangilinan J."/>
            <person name="LaButti K."/>
            <person name="Hainaut M."/>
            <person name="Henrissat B."/>
            <person name="Grigoriev I.V."/>
            <person name="Spatafora J.W."/>
            <person name="Aime M.C."/>
        </authorList>
    </citation>
    <scope>NUCLEOTIDE SEQUENCE [LARGE SCALE GENOMIC DNA]</scope>
    <source>
        <strain evidence="5 6">MCA 4198</strain>
    </source>
</reference>
<dbReference type="Proteomes" id="UP000245768">
    <property type="component" value="Unassembled WGS sequence"/>
</dbReference>
<dbReference type="Pfam" id="PF00248">
    <property type="entry name" value="Aldo_ket_red"/>
    <property type="match status" value="1"/>
</dbReference>
<dbReference type="GO" id="GO:0016491">
    <property type="term" value="F:oxidoreductase activity"/>
    <property type="evidence" value="ECO:0007669"/>
    <property type="project" value="UniProtKB-KW"/>
</dbReference>
<dbReference type="STRING" id="215250.A0A316YN69"/>
<dbReference type="PRINTS" id="PR01577">
    <property type="entry name" value="KCNABCHANNEL"/>
</dbReference>
<proteinExistence type="inferred from homology"/>
<dbReference type="GO" id="GO:0034220">
    <property type="term" value="P:monoatomic ion transmembrane transport"/>
    <property type="evidence" value="ECO:0007669"/>
    <property type="project" value="UniProtKB-KW"/>
</dbReference>
<keyword evidence="2" id="KW-0521">NADP</keyword>
<evidence type="ECO:0000313" key="5">
    <source>
        <dbReference type="EMBL" id="PWN90709.1"/>
    </source>
</evidence>
<dbReference type="InterPro" id="IPR005399">
    <property type="entry name" value="K_chnl_volt-dep_bsu_KCNAB-rel"/>
</dbReference>
<dbReference type="InterPro" id="IPR023210">
    <property type="entry name" value="NADP_OxRdtase_dom"/>
</dbReference>
<evidence type="ECO:0000256" key="3">
    <source>
        <dbReference type="ARBA" id="ARBA00023002"/>
    </source>
</evidence>
<keyword evidence="5" id="KW-0813">Transport</keyword>
<dbReference type="GeneID" id="37041560"/>
<keyword evidence="6" id="KW-1185">Reference proteome</keyword>